<organism evidence="1 2">
    <name type="scientific">Rhododendron griersonianum</name>
    <dbReference type="NCBI Taxonomy" id="479676"/>
    <lineage>
        <taxon>Eukaryota</taxon>
        <taxon>Viridiplantae</taxon>
        <taxon>Streptophyta</taxon>
        <taxon>Embryophyta</taxon>
        <taxon>Tracheophyta</taxon>
        <taxon>Spermatophyta</taxon>
        <taxon>Magnoliopsida</taxon>
        <taxon>eudicotyledons</taxon>
        <taxon>Gunneridae</taxon>
        <taxon>Pentapetalae</taxon>
        <taxon>asterids</taxon>
        <taxon>Ericales</taxon>
        <taxon>Ericaceae</taxon>
        <taxon>Ericoideae</taxon>
        <taxon>Rhodoreae</taxon>
        <taxon>Rhododendron</taxon>
    </lineage>
</organism>
<evidence type="ECO:0008006" key="3">
    <source>
        <dbReference type="Google" id="ProtNLM"/>
    </source>
</evidence>
<evidence type="ECO:0000313" key="2">
    <source>
        <dbReference type="Proteomes" id="UP000823749"/>
    </source>
</evidence>
<gene>
    <name evidence="1" type="ORF">RHGRI_020731</name>
</gene>
<dbReference type="Proteomes" id="UP000823749">
    <property type="component" value="Chromosome 7"/>
</dbReference>
<protein>
    <recommendedName>
        <fullName evidence="3">Reverse transcriptase zinc-binding domain-containing protein</fullName>
    </recommendedName>
</protein>
<accession>A0AAV6JIR2</accession>
<dbReference type="AlphaFoldDB" id="A0AAV6JIR2"/>
<dbReference type="EMBL" id="JACTNZ010000007">
    <property type="protein sequence ID" value="KAG5540608.1"/>
    <property type="molecule type" value="Genomic_DNA"/>
</dbReference>
<name>A0AAV6JIR2_9ERIC</name>
<reference evidence="1" key="1">
    <citation type="submission" date="2020-08" db="EMBL/GenBank/DDBJ databases">
        <title>Plant Genome Project.</title>
        <authorList>
            <person name="Zhang R.-G."/>
        </authorList>
    </citation>
    <scope>NUCLEOTIDE SEQUENCE</scope>
    <source>
        <strain evidence="1">WSP0</strain>
        <tissue evidence="1">Leaf</tissue>
    </source>
</reference>
<proteinExistence type="predicted"/>
<evidence type="ECO:0000313" key="1">
    <source>
        <dbReference type="EMBL" id="KAG5540608.1"/>
    </source>
</evidence>
<comment type="caution">
    <text evidence="1">The sequence shown here is derived from an EMBL/GenBank/DDBJ whole genome shotgun (WGS) entry which is preliminary data.</text>
</comment>
<sequence length="138" mass="16204">MDSICVIGDGQDTFLWLDNCHPLGPLKDRFEGRLTGNLVRTFQLKVASIISNNSWMWPGRRNLVVKEIMDSIPISMNPHIEVKYSVIWTLNRKGTFSIQSAWQGFRKHHSEVLWWKSVWFKIHVPRWAIIQWIAAWGM</sequence>
<keyword evidence="2" id="KW-1185">Reference proteome</keyword>